<keyword evidence="2" id="KW-1185">Reference proteome</keyword>
<reference evidence="1 2" key="1">
    <citation type="submission" date="2020-04" db="EMBL/GenBank/DDBJ databases">
        <title>Genome sequence of Altibacter aquimarinus strain ALE3EI.</title>
        <authorList>
            <person name="Oh H.-M."/>
            <person name="Jang D."/>
        </authorList>
    </citation>
    <scope>NUCLEOTIDE SEQUENCE [LARGE SCALE GENOMIC DNA]</scope>
    <source>
        <strain evidence="1 2">ALE3EI</strain>
    </source>
</reference>
<dbReference type="Pfam" id="PF11009">
    <property type="entry name" value="BrxC"/>
    <property type="match status" value="1"/>
</dbReference>
<evidence type="ECO:0008006" key="3">
    <source>
        <dbReference type="Google" id="ProtNLM"/>
    </source>
</evidence>
<name>A0A7G8PXY6_9FLAO</name>
<dbReference type="AlphaFoldDB" id="A0A7G8PXY6"/>
<accession>A0A7G8PXY6</accession>
<sequence>MGLFDKFKSQREIAKEEIEETPWHVLSTVAQLETLKEESKSTPVVIFKHSTRCGISKMVLRQFESAYDLSDDQIKLYFLDLLKYREVSNQIATEFGIPHESPQLIVLKNGAAVHNDSHHSISADHLRQFV</sequence>
<protein>
    <recommendedName>
        <fullName evidence="3">Bacillithiol system redox-active protein YtxJ</fullName>
    </recommendedName>
</protein>
<evidence type="ECO:0000313" key="1">
    <source>
        <dbReference type="EMBL" id="QNJ99202.1"/>
    </source>
</evidence>
<evidence type="ECO:0000313" key="2">
    <source>
        <dbReference type="Proteomes" id="UP000515514"/>
    </source>
</evidence>
<dbReference type="KEGG" id="alti:ALE3EI_2675"/>
<dbReference type="EMBL" id="CP052909">
    <property type="protein sequence ID" value="QNJ99202.1"/>
    <property type="molecule type" value="Genomic_DNA"/>
</dbReference>
<dbReference type="SUPFAM" id="SSF52833">
    <property type="entry name" value="Thioredoxin-like"/>
    <property type="match status" value="1"/>
</dbReference>
<dbReference type="InterPro" id="IPR022551">
    <property type="entry name" value="BrxC"/>
</dbReference>
<organism evidence="1 2">
    <name type="scientific">Constantimarinum furrinae</name>
    <dbReference type="NCBI Taxonomy" id="2562285"/>
    <lineage>
        <taxon>Bacteria</taxon>
        <taxon>Pseudomonadati</taxon>
        <taxon>Bacteroidota</taxon>
        <taxon>Flavobacteriia</taxon>
        <taxon>Flavobacteriales</taxon>
        <taxon>Flavobacteriaceae</taxon>
        <taxon>Altibacter/Constantimarinum group</taxon>
        <taxon>Constantimarinum</taxon>
    </lineage>
</organism>
<dbReference type="Proteomes" id="UP000515514">
    <property type="component" value="Chromosome"/>
</dbReference>
<gene>
    <name evidence="1" type="ORF">ALE3EI_2675</name>
</gene>
<dbReference type="RefSeq" id="WP_186989507.1">
    <property type="nucleotide sequence ID" value="NZ_CP052909.1"/>
</dbReference>
<dbReference type="Gene3D" id="3.40.30.10">
    <property type="entry name" value="Glutaredoxin"/>
    <property type="match status" value="1"/>
</dbReference>
<dbReference type="InterPro" id="IPR036249">
    <property type="entry name" value="Thioredoxin-like_sf"/>
</dbReference>
<proteinExistence type="predicted"/>
<dbReference type="NCBIfam" id="TIGR04019">
    <property type="entry name" value="B_thiol_YtxJ"/>
    <property type="match status" value="1"/>
</dbReference>